<dbReference type="InterPro" id="IPR013866">
    <property type="entry name" value="Sphingolipid_d4-desaturase_N"/>
</dbReference>
<evidence type="ECO:0000256" key="1">
    <source>
        <dbReference type="SAM" id="Phobius"/>
    </source>
</evidence>
<proteinExistence type="predicted"/>
<feature type="domain" description="Sphingolipid delta4-desaturase N-terminal" evidence="2">
    <location>
        <begin position="3"/>
        <end position="41"/>
    </location>
</feature>
<dbReference type="PANTHER" id="PTHR12879">
    <property type="entry name" value="SPHINGOLIPID DELTA 4 DESATURASE/C-4 HYDROXYLASE PROTEIN DES2"/>
    <property type="match status" value="1"/>
</dbReference>
<evidence type="ECO:0000259" key="2">
    <source>
        <dbReference type="SMART" id="SM01269"/>
    </source>
</evidence>
<feature type="transmembrane region" description="Helical" evidence="1">
    <location>
        <begin position="206"/>
        <end position="227"/>
    </location>
</feature>
<keyword evidence="4" id="KW-1185">Reference proteome</keyword>
<protein>
    <submittedName>
        <fullName evidence="3">Sphingolipid delta-4 desaturase</fullName>
    </submittedName>
</protein>
<dbReference type="Pfam" id="PF00487">
    <property type="entry name" value="FA_desaturase"/>
    <property type="match status" value="1"/>
</dbReference>
<keyword evidence="1" id="KW-0812">Transmembrane</keyword>
<keyword evidence="1" id="KW-0472">Membrane</keyword>
<dbReference type="PANTHER" id="PTHR12879:SF8">
    <property type="entry name" value="SPHINGOLIPID DELTA(4)-DESATURASE DES1"/>
    <property type="match status" value="1"/>
</dbReference>
<dbReference type="AlphaFoldDB" id="A0A1N7R0M4"/>
<sequence length="333" mass="38720">MHTKSQDFVWSTEPNPHHVRVRQISKQHPEVKELIGKNPSTIFFIIGLVTAQVAGAYLLKDSPWWLVFLVAYVVGAFVSHALWVMIHECSHGLLFKGKVPNLLAGILANFPHIFASSVSFQRYHLKHHAHQGEHDLDADLPDFWEARLVSNNPFSKMLWFLLFPVFQVCRTARLNIELFDRWVVINWIFQIAFDVAIIYFFGPKAFVYMLASFFFSVGLHPLGARWIQEHYLTLHPTQETYSYYGPLNKVAFNVGYHNEHHDFPSIPWNKLPQLKTKAPSYYDSLISHQSWTKLILLFIFNPKLSLYSRMLRKEKIKIEKETESKQPTAEAVA</sequence>
<dbReference type="SMART" id="SM01269">
    <property type="entry name" value="Lipid_DES"/>
    <property type="match status" value="1"/>
</dbReference>
<dbReference type="GO" id="GO:0016020">
    <property type="term" value="C:membrane"/>
    <property type="evidence" value="ECO:0007669"/>
    <property type="project" value="GOC"/>
</dbReference>
<keyword evidence="1" id="KW-1133">Transmembrane helix</keyword>
<dbReference type="RefSeq" id="WP_076381118.1">
    <property type="nucleotide sequence ID" value="NZ_AP017422.1"/>
</dbReference>
<dbReference type="Proteomes" id="UP000186917">
    <property type="component" value="Unassembled WGS sequence"/>
</dbReference>
<dbReference type="OrthoDB" id="9792534at2"/>
<evidence type="ECO:0000313" key="3">
    <source>
        <dbReference type="EMBL" id="SIT28662.1"/>
    </source>
</evidence>
<organism evidence="3 4">
    <name type="scientific">Filimonas lacunae</name>
    <dbReference type="NCBI Taxonomy" id="477680"/>
    <lineage>
        <taxon>Bacteria</taxon>
        <taxon>Pseudomonadati</taxon>
        <taxon>Bacteroidota</taxon>
        <taxon>Chitinophagia</taxon>
        <taxon>Chitinophagales</taxon>
        <taxon>Chitinophagaceae</taxon>
        <taxon>Filimonas</taxon>
    </lineage>
</organism>
<accession>A0A1N7R0M4</accession>
<name>A0A1N7R0M4_9BACT</name>
<dbReference type="Pfam" id="PF08557">
    <property type="entry name" value="Lipid_DES"/>
    <property type="match status" value="1"/>
</dbReference>
<dbReference type="STRING" id="477680.SAMN05421788_10883"/>
<feature type="transmembrane region" description="Helical" evidence="1">
    <location>
        <begin position="65"/>
        <end position="86"/>
    </location>
</feature>
<dbReference type="EMBL" id="FTOR01000008">
    <property type="protein sequence ID" value="SIT28662.1"/>
    <property type="molecule type" value="Genomic_DNA"/>
</dbReference>
<feature type="transmembrane region" description="Helical" evidence="1">
    <location>
        <begin position="182"/>
        <end position="201"/>
    </location>
</feature>
<gene>
    <name evidence="3" type="ORF">SAMN05421788_10883</name>
</gene>
<evidence type="ECO:0000313" key="4">
    <source>
        <dbReference type="Proteomes" id="UP000186917"/>
    </source>
</evidence>
<feature type="transmembrane region" description="Helical" evidence="1">
    <location>
        <begin position="42"/>
        <end position="59"/>
    </location>
</feature>
<reference evidence="4" key="1">
    <citation type="submission" date="2017-01" db="EMBL/GenBank/DDBJ databases">
        <authorList>
            <person name="Varghese N."/>
            <person name="Submissions S."/>
        </authorList>
    </citation>
    <scope>NUCLEOTIDE SEQUENCE [LARGE SCALE GENOMIC DNA]</scope>
    <source>
        <strain evidence="4">DSM 21054</strain>
    </source>
</reference>
<dbReference type="GO" id="GO:0042284">
    <property type="term" value="F:sphingolipid delta-4 desaturase activity"/>
    <property type="evidence" value="ECO:0007669"/>
    <property type="project" value="TreeGrafter"/>
</dbReference>
<dbReference type="InterPro" id="IPR005804">
    <property type="entry name" value="FA_desaturase_dom"/>
</dbReference>
<dbReference type="GO" id="GO:0046513">
    <property type="term" value="P:ceramide biosynthetic process"/>
    <property type="evidence" value="ECO:0007669"/>
    <property type="project" value="TreeGrafter"/>
</dbReference>